<evidence type="ECO:0000313" key="1">
    <source>
        <dbReference type="EMBL" id="KAH8093707.1"/>
    </source>
</evidence>
<reference evidence="1" key="1">
    <citation type="journal article" date="2021" name="New Phytol.">
        <title>Evolutionary innovations through gain and loss of genes in the ectomycorrhizal Boletales.</title>
        <authorList>
            <person name="Wu G."/>
            <person name="Miyauchi S."/>
            <person name="Morin E."/>
            <person name="Kuo A."/>
            <person name="Drula E."/>
            <person name="Varga T."/>
            <person name="Kohler A."/>
            <person name="Feng B."/>
            <person name="Cao Y."/>
            <person name="Lipzen A."/>
            <person name="Daum C."/>
            <person name="Hundley H."/>
            <person name="Pangilinan J."/>
            <person name="Johnson J."/>
            <person name="Barry K."/>
            <person name="LaButti K."/>
            <person name="Ng V."/>
            <person name="Ahrendt S."/>
            <person name="Min B."/>
            <person name="Choi I.G."/>
            <person name="Park H."/>
            <person name="Plett J.M."/>
            <person name="Magnuson J."/>
            <person name="Spatafora J.W."/>
            <person name="Nagy L.G."/>
            <person name="Henrissat B."/>
            <person name="Grigoriev I.V."/>
            <person name="Yang Z.L."/>
            <person name="Xu J."/>
            <person name="Martin F.M."/>
        </authorList>
    </citation>
    <scope>NUCLEOTIDE SEQUENCE</scope>
    <source>
        <strain evidence="1">KKN 215</strain>
    </source>
</reference>
<name>A0A8K0UKS1_9AGAR</name>
<dbReference type="InterPro" id="IPR035992">
    <property type="entry name" value="Ricin_B-like_lectins"/>
</dbReference>
<dbReference type="Gene3D" id="2.80.10.50">
    <property type="match status" value="1"/>
</dbReference>
<dbReference type="SUPFAM" id="SSF50370">
    <property type="entry name" value="Ricin B-like lectins"/>
    <property type="match status" value="1"/>
</dbReference>
<dbReference type="Proteomes" id="UP000813824">
    <property type="component" value="Unassembled WGS sequence"/>
</dbReference>
<keyword evidence="2" id="KW-1185">Reference proteome</keyword>
<evidence type="ECO:0000313" key="2">
    <source>
        <dbReference type="Proteomes" id="UP000813824"/>
    </source>
</evidence>
<proteinExistence type="predicted"/>
<dbReference type="OrthoDB" id="3213708at2759"/>
<organism evidence="1 2">
    <name type="scientific">Cristinia sonorae</name>
    <dbReference type="NCBI Taxonomy" id="1940300"/>
    <lineage>
        <taxon>Eukaryota</taxon>
        <taxon>Fungi</taxon>
        <taxon>Dikarya</taxon>
        <taxon>Basidiomycota</taxon>
        <taxon>Agaricomycotina</taxon>
        <taxon>Agaricomycetes</taxon>
        <taxon>Agaricomycetidae</taxon>
        <taxon>Agaricales</taxon>
        <taxon>Pleurotineae</taxon>
        <taxon>Stephanosporaceae</taxon>
        <taxon>Cristinia</taxon>
    </lineage>
</organism>
<comment type="caution">
    <text evidence="1">The sequence shown here is derived from an EMBL/GenBank/DDBJ whole genome shotgun (WGS) entry which is preliminary data.</text>
</comment>
<dbReference type="EMBL" id="JAEVFJ010000028">
    <property type="protein sequence ID" value="KAH8093707.1"/>
    <property type="molecule type" value="Genomic_DNA"/>
</dbReference>
<dbReference type="AlphaFoldDB" id="A0A8K0UKS1"/>
<accession>A0A8K0UKS1</accession>
<protein>
    <submittedName>
        <fullName evidence="1">Uncharacterized protein</fullName>
    </submittedName>
</protein>
<gene>
    <name evidence="1" type="ORF">BXZ70DRAFT_374897</name>
</gene>
<sequence length="171" mass="18906">MTDIITNLRPLQDGQYKIRSCHLINGNVVYLRARAPNANAGVDVTSNPQAATVWFLSYFPNLASYRIWQHGSNNVLDAPRETENVTVWACPDAPVNWQQWAIRTHVNTNVAAGHPDRVQGYSLTPLSATYCVLTAPTTPVAEHVNQFVKSLPATPGGGDLQMNQLWVIERA</sequence>